<dbReference type="Proteomes" id="UP001433268">
    <property type="component" value="Unassembled WGS sequence"/>
</dbReference>
<protein>
    <submittedName>
        <fullName evidence="1">Uncharacterized protein</fullName>
    </submittedName>
</protein>
<sequence>MKHKLRSHVSQLLRTPGHAMQQVAKDRMTGFLRGTVFLSSAHDHVTLSRTTGTLSERGTTNYWHLDMCERAFLREEVCRDFVQVLRSYAKYMERRPFPEENQVPDPDGELLAGHITVRLPQAVIQQVQRIVHLPEAKRCETGDILGHVCGEAPFDDQDWRRRTFKGAREIYTDQMFSIPAEYGQGPKKLIEWERVEHQDGRVTFKCLCNNGHLEEAEADDEHVKDEIVGKSYQ</sequence>
<dbReference type="EMBL" id="JAQQWN010000002">
    <property type="protein sequence ID" value="KAK8094970.1"/>
    <property type="molecule type" value="Genomic_DNA"/>
</dbReference>
<proteinExistence type="predicted"/>
<name>A0ABR1XE42_9PEZI</name>
<comment type="caution">
    <text evidence="1">The sequence shown here is derived from an EMBL/GenBank/DDBJ whole genome shotgun (WGS) entry which is preliminary data.</text>
</comment>
<evidence type="ECO:0000313" key="2">
    <source>
        <dbReference type="Proteomes" id="UP001433268"/>
    </source>
</evidence>
<dbReference type="RefSeq" id="XP_066675743.1">
    <property type="nucleotide sequence ID" value="XM_066805970.1"/>
</dbReference>
<organism evidence="1 2">
    <name type="scientific">Apiospora hydei</name>
    <dbReference type="NCBI Taxonomy" id="1337664"/>
    <lineage>
        <taxon>Eukaryota</taxon>
        <taxon>Fungi</taxon>
        <taxon>Dikarya</taxon>
        <taxon>Ascomycota</taxon>
        <taxon>Pezizomycotina</taxon>
        <taxon>Sordariomycetes</taxon>
        <taxon>Xylariomycetidae</taxon>
        <taxon>Amphisphaeriales</taxon>
        <taxon>Apiosporaceae</taxon>
        <taxon>Apiospora</taxon>
    </lineage>
</organism>
<evidence type="ECO:0000313" key="1">
    <source>
        <dbReference type="EMBL" id="KAK8094970.1"/>
    </source>
</evidence>
<accession>A0ABR1XE42</accession>
<gene>
    <name evidence="1" type="ORF">PG997_001655</name>
</gene>
<reference evidence="1 2" key="1">
    <citation type="submission" date="2023-01" db="EMBL/GenBank/DDBJ databases">
        <title>Analysis of 21 Apiospora genomes using comparative genomics revels a genus with tremendous synthesis potential of carbohydrate active enzymes and secondary metabolites.</title>
        <authorList>
            <person name="Sorensen T."/>
        </authorList>
    </citation>
    <scope>NUCLEOTIDE SEQUENCE [LARGE SCALE GENOMIC DNA]</scope>
    <source>
        <strain evidence="1 2">CBS 114990</strain>
    </source>
</reference>
<dbReference type="GeneID" id="92039030"/>
<keyword evidence="2" id="KW-1185">Reference proteome</keyword>